<dbReference type="EMBL" id="JBEUOH010000023">
    <property type="protein sequence ID" value="KAL0861596.1"/>
    <property type="molecule type" value="Genomic_DNA"/>
</dbReference>
<name>A0ABR3H9X1_LOXSC</name>
<comment type="caution">
    <text evidence="2">The sequence shown here is derived from an EMBL/GenBank/DDBJ whole genome shotgun (WGS) entry which is preliminary data.</text>
</comment>
<reference evidence="2 3" key="1">
    <citation type="submission" date="2024-06" db="EMBL/GenBank/DDBJ databases">
        <title>A chromosome-level genome assembly of beet webworm, Loxostege sticticalis.</title>
        <authorList>
            <person name="Zhang Y."/>
        </authorList>
    </citation>
    <scope>NUCLEOTIDE SEQUENCE [LARGE SCALE GENOMIC DNA]</scope>
    <source>
        <strain evidence="2">AQ026</strain>
        <tissue evidence="2">Whole body</tissue>
    </source>
</reference>
<evidence type="ECO:0000256" key="1">
    <source>
        <dbReference type="SAM" id="MobiDB-lite"/>
    </source>
</evidence>
<proteinExistence type="predicted"/>
<keyword evidence="3" id="KW-1185">Reference proteome</keyword>
<gene>
    <name evidence="2" type="ORF">ABMA27_009095</name>
</gene>
<feature type="compositionally biased region" description="Basic and acidic residues" evidence="1">
    <location>
        <begin position="17"/>
        <end position="49"/>
    </location>
</feature>
<organism evidence="2 3">
    <name type="scientific">Loxostege sticticalis</name>
    <name type="common">Beet webworm moth</name>
    <dbReference type="NCBI Taxonomy" id="481309"/>
    <lineage>
        <taxon>Eukaryota</taxon>
        <taxon>Metazoa</taxon>
        <taxon>Ecdysozoa</taxon>
        <taxon>Arthropoda</taxon>
        <taxon>Hexapoda</taxon>
        <taxon>Insecta</taxon>
        <taxon>Pterygota</taxon>
        <taxon>Neoptera</taxon>
        <taxon>Endopterygota</taxon>
        <taxon>Lepidoptera</taxon>
        <taxon>Glossata</taxon>
        <taxon>Ditrysia</taxon>
        <taxon>Pyraloidea</taxon>
        <taxon>Crambidae</taxon>
        <taxon>Pyraustinae</taxon>
        <taxon>Loxostege</taxon>
    </lineage>
</organism>
<evidence type="ECO:0000313" key="2">
    <source>
        <dbReference type="EMBL" id="KAL0861596.1"/>
    </source>
</evidence>
<protein>
    <submittedName>
        <fullName evidence="2">Uncharacterized protein</fullName>
    </submittedName>
</protein>
<dbReference type="Proteomes" id="UP001549920">
    <property type="component" value="Unassembled WGS sequence"/>
</dbReference>
<evidence type="ECO:0000313" key="3">
    <source>
        <dbReference type="Proteomes" id="UP001549920"/>
    </source>
</evidence>
<sequence length="228" mass="25575">MSLLRTPHGVKTRQQLKKAEEKEQMTSHNEAEVKSEPVKVKMPASERSRSTRTSFVARRLEIEAARKRAAIEIEAINAAAEAAAKKAEIQKSIVNMELSAELAELDLEEKSIVSSREKVKDWLDKSIPCKEEPAKEEVAVCIAPQRRTDIQELAVALTEAISTVAAKGQNGELLTRLATSKDLPVYHGDPLDWLQFRNAYFESTKLCKCIPVHSTMRAYADWILLLHI</sequence>
<feature type="region of interest" description="Disordered" evidence="1">
    <location>
        <begin position="1"/>
        <end position="50"/>
    </location>
</feature>
<accession>A0ABR3H9X1</accession>